<sequence>MSSRADADAARAAKQVQEHAPTWWVIWSLRFRRFEAWECTDPAQCRTLHASSAAELWDHMQQVDLDLWRTRPPGDQPPAPGAAGRLGPPLPAAPELLPALGLPPGRPGGVPGPRLSHEGTQPCSRLTARQ</sequence>
<evidence type="ECO:0000313" key="2">
    <source>
        <dbReference type="EMBL" id="GAA4182042.1"/>
    </source>
</evidence>
<proteinExistence type="predicted"/>
<dbReference type="EMBL" id="BAABAQ010000001">
    <property type="protein sequence ID" value="GAA4182042.1"/>
    <property type="molecule type" value="Genomic_DNA"/>
</dbReference>
<keyword evidence="3" id="KW-1185">Reference proteome</keyword>
<accession>A0ABP8ADQ8</accession>
<evidence type="ECO:0008006" key="4">
    <source>
        <dbReference type="Google" id="ProtNLM"/>
    </source>
</evidence>
<feature type="compositionally biased region" description="Low complexity" evidence="1">
    <location>
        <begin position="81"/>
        <end position="103"/>
    </location>
</feature>
<organism evidence="2 3">
    <name type="scientific">Streptosporangium oxazolinicum</name>
    <dbReference type="NCBI Taxonomy" id="909287"/>
    <lineage>
        <taxon>Bacteria</taxon>
        <taxon>Bacillati</taxon>
        <taxon>Actinomycetota</taxon>
        <taxon>Actinomycetes</taxon>
        <taxon>Streptosporangiales</taxon>
        <taxon>Streptosporangiaceae</taxon>
        <taxon>Streptosporangium</taxon>
    </lineage>
</organism>
<dbReference type="Proteomes" id="UP001501251">
    <property type="component" value="Unassembled WGS sequence"/>
</dbReference>
<gene>
    <name evidence="2" type="ORF">GCM10022252_07350</name>
</gene>
<name>A0ABP8ADQ8_9ACTN</name>
<feature type="region of interest" description="Disordered" evidence="1">
    <location>
        <begin position="68"/>
        <end position="130"/>
    </location>
</feature>
<evidence type="ECO:0000256" key="1">
    <source>
        <dbReference type="SAM" id="MobiDB-lite"/>
    </source>
</evidence>
<comment type="caution">
    <text evidence="2">The sequence shown here is derived from an EMBL/GenBank/DDBJ whole genome shotgun (WGS) entry which is preliminary data.</text>
</comment>
<feature type="compositionally biased region" description="Polar residues" evidence="1">
    <location>
        <begin position="118"/>
        <end position="130"/>
    </location>
</feature>
<protein>
    <recommendedName>
        <fullName evidence="4">MbtH-like domain-containing protein</fullName>
    </recommendedName>
</protein>
<reference evidence="3" key="1">
    <citation type="journal article" date="2019" name="Int. J. Syst. Evol. Microbiol.">
        <title>The Global Catalogue of Microorganisms (GCM) 10K type strain sequencing project: providing services to taxonomists for standard genome sequencing and annotation.</title>
        <authorList>
            <consortium name="The Broad Institute Genomics Platform"/>
            <consortium name="The Broad Institute Genome Sequencing Center for Infectious Disease"/>
            <person name="Wu L."/>
            <person name="Ma J."/>
        </authorList>
    </citation>
    <scope>NUCLEOTIDE SEQUENCE [LARGE SCALE GENOMIC DNA]</scope>
    <source>
        <strain evidence="3">JCM 17388</strain>
    </source>
</reference>
<evidence type="ECO:0000313" key="3">
    <source>
        <dbReference type="Proteomes" id="UP001501251"/>
    </source>
</evidence>